<name>A0A0E9S2Z9_ANGAN</name>
<reference evidence="1" key="2">
    <citation type="journal article" date="2015" name="Fish Shellfish Immunol.">
        <title>Early steps in the European eel (Anguilla anguilla)-Vibrio vulnificus interaction in the gills: Role of the RtxA13 toxin.</title>
        <authorList>
            <person name="Callol A."/>
            <person name="Pajuelo D."/>
            <person name="Ebbesson L."/>
            <person name="Teles M."/>
            <person name="MacKenzie S."/>
            <person name="Amaro C."/>
        </authorList>
    </citation>
    <scope>NUCLEOTIDE SEQUENCE</scope>
</reference>
<accession>A0A0E9S2Z9</accession>
<protein>
    <submittedName>
        <fullName evidence="1">Uncharacterized protein</fullName>
    </submittedName>
</protein>
<sequence length="48" mass="5793">MQYGFNLTSLATQFERRPVLTFLLIPDYFHQIKGLIFFDIWWLSHANC</sequence>
<dbReference type="EMBL" id="GBXM01072906">
    <property type="protein sequence ID" value="JAH35671.1"/>
    <property type="molecule type" value="Transcribed_RNA"/>
</dbReference>
<proteinExistence type="predicted"/>
<evidence type="ECO:0000313" key="1">
    <source>
        <dbReference type="EMBL" id="JAH35671.1"/>
    </source>
</evidence>
<organism evidence="1">
    <name type="scientific">Anguilla anguilla</name>
    <name type="common">European freshwater eel</name>
    <name type="synonym">Muraena anguilla</name>
    <dbReference type="NCBI Taxonomy" id="7936"/>
    <lineage>
        <taxon>Eukaryota</taxon>
        <taxon>Metazoa</taxon>
        <taxon>Chordata</taxon>
        <taxon>Craniata</taxon>
        <taxon>Vertebrata</taxon>
        <taxon>Euteleostomi</taxon>
        <taxon>Actinopterygii</taxon>
        <taxon>Neopterygii</taxon>
        <taxon>Teleostei</taxon>
        <taxon>Anguilliformes</taxon>
        <taxon>Anguillidae</taxon>
        <taxon>Anguilla</taxon>
    </lineage>
</organism>
<reference evidence="1" key="1">
    <citation type="submission" date="2014-11" db="EMBL/GenBank/DDBJ databases">
        <authorList>
            <person name="Amaro Gonzalez C."/>
        </authorList>
    </citation>
    <scope>NUCLEOTIDE SEQUENCE</scope>
</reference>
<dbReference type="AlphaFoldDB" id="A0A0E9S2Z9"/>